<dbReference type="Proteomes" id="UP000245252">
    <property type="component" value="Unassembled WGS sequence"/>
</dbReference>
<dbReference type="InterPro" id="IPR036010">
    <property type="entry name" value="2Fe-2S_ferredoxin-like_sf"/>
</dbReference>
<organism evidence="6 7">
    <name type="scientific">Metarhizobium album</name>
    <dbReference type="NCBI Taxonomy" id="2182425"/>
    <lineage>
        <taxon>Bacteria</taxon>
        <taxon>Pseudomonadati</taxon>
        <taxon>Pseudomonadota</taxon>
        <taxon>Alphaproteobacteria</taxon>
        <taxon>Hyphomicrobiales</taxon>
        <taxon>Rhizobiaceae</taxon>
        <taxon>Metarhizobium</taxon>
    </lineage>
</organism>
<comment type="caution">
    <text evidence="6">The sequence shown here is derived from an EMBL/GenBank/DDBJ whole genome shotgun (WGS) entry which is preliminary data.</text>
</comment>
<dbReference type="Gene3D" id="3.10.20.30">
    <property type="match status" value="1"/>
</dbReference>
<dbReference type="PANTHER" id="PTHR44379:SF7">
    <property type="entry name" value="XANTHINE DEHYDROGENASE SUBUNIT E-RELATED"/>
    <property type="match status" value="1"/>
</dbReference>
<dbReference type="GO" id="GO:0051537">
    <property type="term" value="F:2 iron, 2 sulfur cluster binding"/>
    <property type="evidence" value="ECO:0007669"/>
    <property type="project" value="UniProtKB-KW"/>
</dbReference>
<name>A0A2U2DWL9_9HYPH</name>
<dbReference type="InterPro" id="IPR051452">
    <property type="entry name" value="Diverse_Oxidoreductases"/>
</dbReference>
<evidence type="ECO:0000256" key="3">
    <source>
        <dbReference type="ARBA" id="ARBA00023004"/>
    </source>
</evidence>
<evidence type="ECO:0000313" key="7">
    <source>
        <dbReference type="Proteomes" id="UP000245252"/>
    </source>
</evidence>
<gene>
    <name evidence="6" type="ORF">DEM27_07510</name>
</gene>
<proteinExistence type="predicted"/>
<dbReference type="Pfam" id="PF01799">
    <property type="entry name" value="Fer2_2"/>
    <property type="match status" value="1"/>
</dbReference>
<accession>A0A2U2DWL9</accession>
<evidence type="ECO:0000256" key="1">
    <source>
        <dbReference type="ARBA" id="ARBA00022714"/>
    </source>
</evidence>
<dbReference type="InterPro" id="IPR036884">
    <property type="entry name" value="2Fe-2S-bd_dom_sf"/>
</dbReference>
<keyword evidence="2" id="KW-0479">Metal-binding</keyword>
<reference evidence="6 7" key="1">
    <citation type="submission" date="2018-05" db="EMBL/GenBank/DDBJ databases">
        <title>The draft genome of strain NS-104.</title>
        <authorList>
            <person name="Hang P."/>
            <person name="Jiang J."/>
        </authorList>
    </citation>
    <scope>NUCLEOTIDE SEQUENCE [LARGE SCALE GENOMIC DNA]</scope>
    <source>
        <strain evidence="6 7">NS-104</strain>
    </source>
</reference>
<evidence type="ECO:0000256" key="4">
    <source>
        <dbReference type="ARBA" id="ARBA00023014"/>
    </source>
</evidence>
<keyword evidence="1" id="KW-0001">2Fe-2S</keyword>
<keyword evidence="7" id="KW-1185">Reference proteome</keyword>
<dbReference type="InterPro" id="IPR012675">
    <property type="entry name" value="Beta-grasp_dom_sf"/>
</dbReference>
<protein>
    <submittedName>
        <fullName evidence="6">(2Fe-2S)-binding protein</fullName>
    </submittedName>
</protein>
<evidence type="ECO:0000313" key="6">
    <source>
        <dbReference type="EMBL" id="PWE57612.1"/>
    </source>
</evidence>
<keyword evidence="4" id="KW-0411">Iron-sulfur</keyword>
<dbReference type="Gene3D" id="1.10.150.120">
    <property type="entry name" value="[2Fe-2S]-binding domain"/>
    <property type="match status" value="1"/>
</dbReference>
<dbReference type="GO" id="GO:0046872">
    <property type="term" value="F:metal ion binding"/>
    <property type="evidence" value="ECO:0007669"/>
    <property type="project" value="UniProtKB-KW"/>
</dbReference>
<dbReference type="PANTHER" id="PTHR44379">
    <property type="entry name" value="OXIDOREDUCTASE WITH IRON-SULFUR SUBUNIT"/>
    <property type="match status" value="1"/>
</dbReference>
<evidence type="ECO:0000259" key="5">
    <source>
        <dbReference type="Pfam" id="PF01799"/>
    </source>
</evidence>
<dbReference type="SUPFAM" id="SSF47741">
    <property type="entry name" value="CO dehydrogenase ISP C-domain like"/>
    <property type="match status" value="1"/>
</dbReference>
<dbReference type="InterPro" id="IPR002888">
    <property type="entry name" value="2Fe-2S-bd"/>
</dbReference>
<dbReference type="GO" id="GO:0016491">
    <property type="term" value="F:oxidoreductase activity"/>
    <property type="evidence" value="ECO:0007669"/>
    <property type="project" value="InterPro"/>
</dbReference>
<dbReference type="PROSITE" id="PS00197">
    <property type="entry name" value="2FE2S_FER_1"/>
    <property type="match status" value="1"/>
</dbReference>
<dbReference type="InterPro" id="IPR006058">
    <property type="entry name" value="2Fe2S_fd_BS"/>
</dbReference>
<evidence type="ECO:0000256" key="2">
    <source>
        <dbReference type="ARBA" id="ARBA00022723"/>
    </source>
</evidence>
<dbReference type="SUPFAM" id="SSF54292">
    <property type="entry name" value="2Fe-2S ferredoxin-like"/>
    <property type="match status" value="1"/>
</dbReference>
<sequence>MPQACMAKPETRLSEILRDHLGQSASKTACGIGRCGACTVLKDSVPVNACLVMAWQVGGSDIVSPEGLDAFPETRFIRQGLVEEAAFQCGYCAPGFVVALTALLRDNPHAGEADIRAALEGNLCRCTGYHSIIRGALRAAGLLQQAHQQAAQAGRPT</sequence>
<dbReference type="AlphaFoldDB" id="A0A2U2DWL9"/>
<dbReference type="OrthoDB" id="9792018at2"/>
<feature type="domain" description="[2Fe-2S]-binding" evidence="5">
    <location>
        <begin position="74"/>
        <end position="135"/>
    </location>
</feature>
<keyword evidence="3" id="KW-0408">Iron</keyword>
<dbReference type="EMBL" id="QFBC01000002">
    <property type="protein sequence ID" value="PWE57612.1"/>
    <property type="molecule type" value="Genomic_DNA"/>
</dbReference>